<proteinExistence type="predicted"/>
<dbReference type="PANTHER" id="PTHR46517:SF1">
    <property type="entry name" value="FRUCTOSE-2,6-BISPHOSPHATASE TIGAR"/>
    <property type="match status" value="1"/>
</dbReference>
<dbReference type="InterPro" id="IPR029033">
    <property type="entry name" value="His_PPase_superfam"/>
</dbReference>
<accession>A0ABS4HQK2</accession>
<dbReference type="CDD" id="cd07067">
    <property type="entry name" value="HP_PGM_like"/>
    <property type="match status" value="1"/>
</dbReference>
<gene>
    <name evidence="2" type="ORF">J2Z65_000086</name>
</gene>
<name>A0ABS4HQK2_9BACL</name>
<keyword evidence="3" id="KW-1185">Reference proteome</keyword>
<comment type="caution">
    <text evidence="2">The sequence shown here is derived from an EMBL/GenBank/DDBJ whole genome shotgun (WGS) entry which is preliminary data.</text>
</comment>
<keyword evidence="1" id="KW-0378">Hydrolase</keyword>
<evidence type="ECO:0000256" key="1">
    <source>
        <dbReference type="ARBA" id="ARBA00022801"/>
    </source>
</evidence>
<dbReference type="InterPro" id="IPR013078">
    <property type="entry name" value="His_Pase_superF_clade-1"/>
</dbReference>
<dbReference type="Proteomes" id="UP001519344">
    <property type="component" value="Unassembled WGS sequence"/>
</dbReference>
<protein>
    <submittedName>
        <fullName evidence="2">Broad specificity phosphatase PhoE</fullName>
    </submittedName>
</protein>
<dbReference type="RefSeq" id="WP_167056679.1">
    <property type="nucleotide sequence ID" value="NZ_JAAOZR010000013.1"/>
</dbReference>
<dbReference type="Gene3D" id="3.40.50.1240">
    <property type="entry name" value="Phosphoglycerate mutase-like"/>
    <property type="match status" value="1"/>
</dbReference>
<reference evidence="2 3" key="1">
    <citation type="submission" date="2021-03" db="EMBL/GenBank/DDBJ databases">
        <title>Genomic Encyclopedia of Type Strains, Phase IV (KMG-IV): sequencing the most valuable type-strain genomes for metagenomic binning, comparative biology and taxonomic classification.</title>
        <authorList>
            <person name="Goeker M."/>
        </authorList>
    </citation>
    <scope>NUCLEOTIDE SEQUENCE [LARGE SCALE GENOMIC DNA]</scope>
    <source>
        <strain evidence="2 3">DSM 24950</strain>
    </source>
</reference>
<evidence type="ECO:0000313" key="3">
    <source>
        <dbReference type="Proteomes" id="UP001519344"/>
    </source>
</evidence>
<sequence length="114" mass="12975">MSTNFYLVRHAKKVKGIEDVSISSVGMMQAQATARHCSKMPIQKIISSPLKRAKQTAQVIANETKITITEDIRLRERANWGDIPGQTFEEFVDLWNRCKGKFKLVDFANQAHLL</sequence>
<dbReference type="Pfam" id="PF00300">
    <property type="entry name" value="His_Phos_1"/>
    <property type="match status" value="1"/>
</dbReference>
<dbReference type="EMBL" id="JAGGKV010000001">
    <property type="protein sequence ID" value="MBP1960892.1"/>
    <property type="molecule type" value="Genomic_DNA"/>
</dbReference>
<dbReference type="InterPro" id="IPR051695">
    <property type="entry name" value="Phosphoglycerate_Mutase"/>
</dbReference>
<dbReference type="PANTHER" id="PTHR46517">
    <property type="entry name" value="FRUCTOSE-2,6-BISPHOSPHATASE TIGAR"/>
    <property type="match status" value="1"/>
</dbReference>
<evidence type="ECO:0000313" key="2">
    <source>
        <dbReference type="EMBL" id="MBP1960892.1"/>
    </source>
</evidence>
<dbReference type="SUPFAM" id="SSF53254">
    <property type="entry name" value="Phosphoglycerate mutase-like"/>
    <property type="match status" value="1"/>
</dbReference>
<organism evidence="2 3">
    <name type="scientific">Paenibacillus aceris</name>
    <dbReference type="NCBI Taxonomy" id="869555"/>
    <lineage>
        <taxon>Bacteria</taxon>
        <taxon>Bacillati</taxon>
        <taxon>Bacillota</taxon>
        <taxon>Bacilli</taxon>
        <taxon>Bacillales</taxon>
        <taxon>Paenibacillaceae</taxon>
        <taxon>Paenibacillus</taxon>
    </lineage>
</organism>